<dbReference type="RefSeq" id="WP_339096195.1">
    <property type="nucleotide sequence ID" value="NZ_CP149782.1"/>
</dbReference>
<dbReference type="AlphaFoldDB" id="A0AAU6Q450"/>
<accession>A0AAU6Q450</accession>
<reference evidence="1" key="1">
    <citation type="submission" date="2024-03" db="EMBL/GenBank/DDBJ databases">
        <title>Deinococcus weizhi sp. nov., isolated from human skin.</title>
        <authorList>
            <person name="Wei Z."/>
            <person name="Tian F."/>
            <person name="Yang C."/>
            <person name="Xin L.T."/>
            <person name="Wen Z.J."/>
            <person name="Lan K.C."/>
            <person name="Yu L."/>
            <person name="Zhe W."/>
            <person name="Dan F.D."/>
            <person name="Jun W."/>
            <person name="Rui Z."/>
            <person name="Yong X.J."/>
            <person name="Ting Y."/>
            <person name="Wei X."/>
            <person name="Xu Z.G."/>
            <person name="Xin Z."/>
            <person name="Dong F.G."/>
            <person name="Ni X.M."/>
            <person name="Zheng M.G."/>
            <person name="Chun Y."/>
            <person name="Qian W.X."/>
        </authorList>
    </citation>
    <scope>NUCLEOTIDE SEQUENCE</scope>
    <source>
        <strain evidence="1">VB142</strain>
    </source>
</reference>
<protein>
    <submittedName>
        <fullName evidence="1">Uncharacterized protein</fullName>
    </submittedName>
</protein>
<dbReference type="EMBL" id="CP149782">
    <property type="protein sequence ID" value="WYF45023.1"/>
    <property type="molecule type" value="Genomic_DNA"/>
</dbReference>
<evidence type="ECO:0000313" key="1">
    <source>
        <dbReference type="EMBL" id="WYF45023.1"/>
    </source>
</evidence>
<sequence length="87" mass="8908">MIAAAVADNAGELRLAAATLLEGLPTNQDGGLSSFKLDVLEFKFRDSKAVGTDWLAVAARLRAQAAEAGAGQVAANPAPFLEPWGVG</sequence>
<organism evidence="1">
    <name type="scientific">Deinococcus sp. VB142</name>
    <dbReference type="NCBI Taxonomy" id="3112952"/>
    <lineage>
        <taxon>Bacteria</taxon>
        <taxon>Thermotogati</taxon>
        <taxon>Deinococcota</taxon>
        <taxon>Deinococci</taxon>
        <taxon>Deinococcales</taxon>
        <taxon>Deinococcaceae</taxon>
        <taxon>Deinococcus</taxon>
    </lineage>
</organism>
<proteinExistence type="predicted"/>
<gene>
    <name evidence="1" type="ORF">WDJ50_02580</name>
</gene>
<name>A0AAU6Q450_9DEIO</name>